<dbReference type="InterPro" id="IPR004474">
    <property type="entry name" value="LytR_CpsA_psr"/>
</dbReference>
<dbReference type="Gene3D" id="3.40.630.190">
    <property type="entry name" value="LCP protein"/>
    <property type="match status" value="1"/>
</dbReference>
<dbReference type="PANTHER" id="PTHR33392:SF6">
    <property type="entry name" value="POLYISOPRENYL-TEICHOIC ACID--PEPTIDOGLYCAN TEICHOIC ACID TRANSFERASE TAGU"/>
    <property type="match status" value="1"/>
</dbReference>
<dbReference type="Pfam" id="PF03816">
    <property type="entry name" value="LytR_cpsA_psr"/>
    <property type="match status" value="1"/>
</dbReference>
<dbReference type="AlphaFoldDB" id="C7MA91"/>
<dbReference type="EMBL" id="CP001643">
    <property type="protein sequence ID" value="ACU86761.1"/>
    <property type="molecule type" value="Genomic_DNA"/>
</dbReference>
<gene>
    <name evidence="4" type="ordered locus">Bfae_30000</name>
</gene>
<dbReference type="eggNOG" id="COG1316">
    <property type="taxonomic scope" value="Bacteria"/>
</dbReference>
<evidence type="ECO:0000256" key="1">
    <source>
        <dbReference type="ARBA" id="ARBA00006068"/>
    </source>
</evidence>
<dbReference type="PATRIC" id="fig|446465.5.peg.2966"/>
<dbReference type="Proteomes" id="UP000001919">
    <property type="component" value="Chromosome"/>
</dbReference>
<dbReference type="PANTHER" id="PTHR33392">
    <property type="entry name" value="POLYISOPRENYL-TEICHOIC ACID--PEPTIDOGLYCAN TEICHOIC ACID TRANSFERASE TAGU"/>
    <property type="match status" value="1"/>
</dbReference>
<feature type="domain" description="Cell envelope-related transcriptional attenuator" evidence="3">
    <location>
        <begin position="76"/>
        <end position="230"/>
    </location>
</feature>
<feature type="compositionally biased region" description="Acidic residues" evidence="2">
    <location>
        <begin position="365"/>
        <end position="381"/>
    </location>
</feature>
<proteinExistence type="inferred from homology"/>
<dbReference type="NCBIfam" id="TIGR00350">
    <property type="entry name" value="lytR_cpsA_psr"/>
    <property type="match status" value="1"/>
</dbReference>
<organism evidence="4 5">
    <name type="scientific">Brachybacterium faecium (strain ATCC 43885 / DSM 4810 / JCM 11609 / LMG 19847 / NBRC 14762 / NCIMB 9860 / 6-10)</name>
    <dbReference type="NCBI Taxonomy" id="446465"/>
    <lineage>
        <taxon>Bacteria</taxon>
        <taxon>Bacillati</taxon>
        <taxon>Actinomycetota</taxon>
        <taxon>Actinomycetes</taxon>
        <taxon>Micrococcales</taxon>
        <taxon>Dermabacteraceae</taxon>
        <taxon>Brachybacterium</taxon>
    </lineage>
</organism>
<reference evidence="4 5" key="1">
    <citation type="journal article" date="2009" name="Stand. Genomic Sci.">
        <title>Complete genome sequence of Brachybacterium faecium type strain (Schefferle 6-10).</title>
        <authorList>
            <person name="Lapidus A."/>
            <person name="Pukall R."/>
            <person name="Labuttii K."/>
            <person name="Copeland A."/>
            <person name="Del Rio T.G."/>
            <person name="Nolan M."/>
            <person name="Chen F."/>
            <person name="Lucas S."/>
            <person name="Tice H."/>
            <person name="Cheng J.F."/>
            <person name="Bruce D."/>
            <person name="Goodwin L."/>
            <person name="Pitluck S."/>
            <person name="Rohde M."/>
            <person name="Goker M."/>
            <person name="Pati A."/>
            <person name="Ivanova N."/>
            <person name="Mavrommatis K."/>
            <person name="Chen A."/>
            <person name="Palaniappan K."/>
            <person name="D'haeseleer P."/>
            <person name="Chain P."/>
            <person name="Bristow J."/>
            <person name="Eisen J.A."/>
            <person name="Markowitz V."/>
            <person name="Hugenholtz P."/>
            <person name="Kyrpides N.C."/>
            <person name="Klenk H.P."/>
        </authorList>
    </citation>
    <scope>NUCLEOTIDE SEQUENCE [LARGE SCALE GENOMIC DNA]</scope>
    <source>
        <strain evidence="5">ATCC 43885 / DSM 4810 / JCM 11609 / LMG 19847 / NBRC 14762 / NCIMB 9860 / 6-10</strain>
    </source>
</reference>
<dbReference type="InterPro" id="IPR050922">
    <property type="entry name" value="LytR/CpsA/Psr_CW_biosynth"/>
</dbReference>
<protein>
    <submittedName>
        <fullName evidence="4">Cell envelope-related function transcriptional attenuator common domain</fullName>
    </submittedName>
</protein>
<evidence type="ECO:0000313" key="4">
    <source>
        <dbReference type="EMBL" id="ACU86761.1"/>
    </source>
</evidence>
<feature type="region of interest" description="Disordered" evidence="2">
    <location>
        <begin position="314"/>
        <end position="395"/>
    </location>
</feature>
<dbReference type="HOGENOM" id="CLU_016455_0_0_11"/>
<evidence type="ECO:0000256" key="2">
    <source>
        <dbReference type="SAM" id="MobiDB-lite"/>
    </source>
</evidence>
<evidence type="ECO:0000313" key="5">
    <source>
        <dbReference type="Proteomes" id="UP000001919"/>
    </source>
</evidence>
<evidence type="ECO:0000259" key="3">
    <source>
        <dbReference type="Pfam" id="PF03816"/>
    </source>
</evidence>
<dbReference type="KEGG" id="bfa:Bfae_30000"/>
<accession>C7MA91</accession>
<comment type="similarity">
    <text evidence="1">Belongs to the LytR/CpsA/Psr (LCP) family.</text>
</comment>
<dbReference type="STRING" id="446465.Bfae_30000"/>
<keyword evidence="5" id="KW-1185">Reference proteome</keyword>
<dbReference type="OrthoDB" id="9782542at2"/>
<name>C7MA91_BRAFD</name>
<sequence length="395" mass="40669">MLRPARIAAVLAAVVVLTAVGGVSHLSSNVSTAPLRAEPTGSSAVEQGDDLDILLLGSDSRDLEDASFGAADGSRRSDAMVLAHLSAENDRIDVVQLPRDTLMTLPACPDTGSGAFSGGRGMLNSALNFGAACSVAAVEELTGLRIDHFVELDFEGFIGIVDALGGVPVCLESAMDDPAADLDLPAGPQTVDGKDALALARTRHAVGDGSDIARLGHQQMVMSALVQEATSRHLLARPDTLYSFLDASTSALTVDPGLSSLVDMTSLGRRAAQVEPENVTFMTMPWQPDPSDPNRVVPSPEAAAVFENLAADAPITAPTSDGPGEPAPDGASSPPGTADRSTPTPAPPSTSEDQPDGRATADAEAQTETEAETEAETEPETAVETRTADRDLCAP</sequence>
<feature type="compositionally biased region" description="Basic and acidic residues" evidence="2">
    <location>
        <begin position="386"/>
        <end position="395"/>
    </location>
</feature>